<name>A0A3B9QWB3_9CORY</name>
<gene>
    <name evidence="1" type="ORF">DCL06_11270</name>
</gene>
<evidence type="ECO:0008006" key="3">
    <source>
        <dbReference type="Google" id="ProtNLM"/>
    </source>
</evidence>
<evidence type="ECO:0000313" key="2">
    <source>
        <dbReference type="Proteomes" id="UP000260925"/>
    </source>
</evidence>
<reference evidence="1 2" key="1">
    <citation type="journal article" date="2018" name="Nat. Biotechnol.">
        <title>A standardized bacterial taxonomy based on genome phylogeny substantially revises the tree of life.</title>
        <authorList>
            <person name="Parks D.H."/>
            <person name="Chuvochina M."/>
            <person name="Waite D.W."/>
            <person name="Rinke C."/>
            <person name="Skarshewski A."/>
            <person name="Chaumeil P.A."/>
            <person name="Hugenholtz P."/>
        </authorList>
    </citation>
    <scope>NUCLEOTIDE SEQUENCE [LARGE SCALE GENOMIC DNA]</scope>
    <source>
        <strain evidence="1">UBA9851</strain>
    </source>
</reference>
<accession>A0A3B9QWB3</accession>
<dbReference type="Proteomes" id="UP000260925">
    <property type="component" value="Unassembled WGS sequence"/>
</dbReference>
<dbReference type="AlphaFoldDB" id="A0A3B9QWB3"/>
<organism evidence="1 2">
    <name type="scientific">Corynebacterium variabile</name>
    <dbReference type="NCBI Taxonomy" id="1727"/>
    <lineage>
        <taxon>Bacteria</taxon>
        <taxon>Bacillati</taxon>
        <taxon>Actinomycetota</taxon>
        <taxon>Actinomycetes</taxon>
        <taxon>Mycobacteriales</taxon>
        <taxon>Corynebacteriaceae</taxon>
        <taxon>Corynebacterium</taxon>
    </lineage>
</organism>
<protein>
    <recommendedName>
        <fullName evidence="3">DUF3168 domain-containing protein</fullName>
    </recommendedName>
</protein>
<comment type="caution">
    <text evidence="1">The sequence shown here is derived from an EMBL/GenBank/DDBJ whole genome shotgun (WGS) entry which is preliminary data.</text>
</comment>
<proteinExistence type="predicted"/>
<dbReference type="EMBL" id="DMDD01000268">
    <property type="protein sequence ID" value="HAF73295.1"/>
    <property type="molecule type" value="Genomic_DNA"/>
</dbReference>
<sequence>MMLVQQDAPQIIRDHLRPQITHPVRTEVPDGWGARDGPVVTVVGDGTPHTEQGWTRENVRIAVYAADSATARDLATTIDAYLLNPRHVRGLSIYPGTGLITARDQTLGCWIAAVTVRAATNRKEVHHA</sequence>
<evidence type="ECO:0000313" key="1">
    <source>
        <dbReference type="EMBL" id="HAF73295.1"/>
    </source>
</evidence>